<evidence type="ECO:0000313" key="1">
    <source>
        <dbReference type="EMBL" id="HII73150.1"/>
    </source>
</evidence>
<sequence>MNKLLVAAIAGVLFSLVIAFIVLYATSYYYGYYGASSPNRIIVQKNNGETENNKIPPVYVLSNVSYSKSISAMLAGLNGTITRYNISYGSTQAQEFISPLSQEKNVFFIQPNFIVTSPNSTISFKLYFNISYYKLYNDSIYTDQISGYLYNFSVTQLNQSLNGFILYNVTAHVGNVKSGTLILLPIWDTKFFEIQYVIVLIN</sequence>
<accession>A0A832TEW5</accession>
<organism evidence="1 2">
    <name type="scientific">Sulfurisphaera tokodaii</name>
    <dbReference type="NCBI Taxonomy" id="111955"/>
    <lineage>
        <taxon>Archaea</taxon>
        <taxon>Thermoproteota</taxon>
        <taxon>Thermoprotei</taxon>
        <taxon>Sulfolobales</taxon>
        <taxon>Sulfolobaceae</taxon>
        <taxon>Sulfurisphaera</taxon>
    </lineage>
</organism>
<dbReference type="AlphaFoldDB" id="A0A832TEW5"/>
<proteinExistence type="predicted"/>
<evidence type="ECO:0000313" key="2">
    <source>
        <dbReference type="Proteomes" id="UP000646844"/>
    </source>
</evidence>
<protein>
    <submittedName>
        <fullName evidence="1">Uncharacterized protein</fullName>
    </submittedName>
</protein>
<dbReference type="GeneID" id="1460312"/>
<reference evidence="1" key="1">
    <citation type="journal article" date="2020" name="bioRxiv">
        <title>A rank-normalized archaeal taxonomy based on genome phylogeny resolves widespread incomplete and uneven classifications.</title>
        <authorList>
            <person name="Rinke C."/>
            <person name="Chuvochina M."/>
            <person name="Mussig A.J."/>
            <person name="Chaumeil P.-A."/>
            <person name="Waite D.W."/>
            <person name="Whitman W.B."/>
            <person name="Parks D.H."/>
            <person name="Hugenholtz P."/>
        </authorList>
    </citation>
    <scope>NUCLEOTIDE SEQUENCE</scope>
    <source>
        <strain evidence="1">UBA8838</strain>
    </source>
</reference>
<dbReference type="OMA" id="PNLIVAH"/>
<comment type="caution">
    <text evidence="1">The sequence shown here is derived from an EMBL/GenBank/DDBJ whole genome shotgun (WGS) entry which is preliminary data.</text>
</comment>
<dbReference type="EMBL" id="DUJO01000008">
    <property type="protein sequence ID" value="HII73150.1"/>
    <property type="molecule type" value="Genomic_DNA"/>
</dbReference>
<dbReference type="Proteomes" id="UP000646844">
    <property type="component" value="Unassembled WGS sequence"/>
</dbReference>
<gene>
    <name evidence="1" type="ORF">HA332_01815</name>
</gene>
<dbReference type="RefSeq" id="WP_010980315.1">
    <property type="nucleotide sequence ID" value="NZ_BAABQO010000001.1"/>
</dbReference>
<name>A0A832TEW5_9CREN</name>